<dbReference type="GO" id="GO:0004190">
    <property type="term" value="F:aspartic-type endopeptidase activity"/>
    <property type="evidence" value="ECO:0007669"/>
    <property type="project" value="UniProtKB-KW"/>
</dbReference>
<evidence type="ECO:0000313" key="10">
    <source>
        <dbReference type="EMBL" id="UJO20776.1"/>
    </source>
</evidence>
<dbReference type="PRINTS" id="PR00792">
    <property type="entry name" value="PEPSIN"/>
</dbReference>
<evidence type="ECO:0000256" key="6">
    <source>
        <dbReference type="RuleBase" id="RU000454"/>
    </source>
</evidence>
<evidence type="ECO:0000256" key="4">
    <source>
        <dbReference type="ARBA" id="ARBA00022801"/>
    </source>
</evidence>
<reference evidence="10" key="2">
    <citation type="journal article" date="2022" name="Microb. Genom.">
        <title>A chromosome-scale genome assembly of the tomato pathogen Cladosporium fulvum reveals a compartmentalized genome architecture and the presence of a dispensable chromosome.</title>
        <authorList>
            <person name="Zaccaron A.Z."/>
            <person name="Chen L.H."/>
            <person name="Samaras A."/>
            <person name="Stergiopoulos I."/>
        </authorList>
    </citation>
    <scope>NUCLEOTIDE SEQUENCE</scope>
    <source>
        <strain evidence="10">Race5_Kim</strain>
    </source>
</reference>
<feature type="region of interest" description="Disordered" evidence="7">
    <location>
        <begin position="131"/>
        <end position="156"/>
    </location>
</feature>
<dbReference type="KEGG" id="ffu:CLAFUR5_10979"/>
<comment type="similarity">
    <text evidence="1 6">Belongs to the peptidase A1 family.</text>
</comment>
<dbReference type="Gene3D" id="2.40.70.10">
    <property type="entry name" value="Acid Proteases"/>
    <property type="match status" value="2"/>
</dbReference>
<name>A0A9Q8PE54_PASFU</name>
<dbReference type="GO" id="GO:0006508">
    <property type="term" value="P:proteolysis"/>
    <property type="evidence" value="ECO:0007669"/>
    <property type="project" value="UniProtKB-KW"/>
</dbReference>
<accession>A0A9Q8PE54</accession>
<dbReference type="GeneID" id="71990857"/>
<keyword evidence="11" id="KW-1185">Reference proteome</keyword>
<feature type="signal peptide" evidence="8">
    <location>
        <begin position="1"/>
        <end position="19"/>
    </location>
</feature>
<dbReference type="EMBL" id="CP090170">
    <property type="protein sequence ID" value="UJO20776.1"/>
    <property type="molecule type" value="Genomic_DNA"/>
</dbReference>
<evidence type="ECO:0000259" key="9">
    <source>
        <dbReference type="PROSITE" id="PS51767"/>
    </source>
</evidence>
<dbReference type="InterPro" id="IPR034163">
    <property type="entry name" value="Aspergillopepsin-like_cat_dom"/>
</dbReference>
<dbReference type="InterPro" id="IPR021109">
    <property type="entry name" value="Peptidase_aspartic_dom_sf"/>
</dbReference>
<keyword evidence="8" id="KW-0732">Signal</keyword>
<dbReference type="AlphaFoldDB" id="A0A9Q8PE54"/>
<feature type="active site" evidence="5">
    <location>
        <position position="370"/>
    </location>
</feature>
<dbReference type="FunFam" id="2.40.70.10:FF:000026">
    <property type="entry name" value="Endothiapepsin"/>
    <property type="match status" value="1"/>
</dbReference>
<dbReference type="PANTHER" id="PTHR47966">
    <property type="entry name" value="BETA-SITE APP-CLEAVING ENZYME, ISOFORM A-RELATED"/>
    <property type="match status" value="1"/>
</dbReference>
<dbReference type="Pfam" id="PF00026">
    <property type="entry name" value="Asp"/>
    <property type="match status" value="1"/>
</dbReference>
<keyword evidence="3 6" id="KW-0064">Aspartyl protease</keyword>
<evidence type="ECO:0000256" key="5">
    <source>
        <dbReference type="PIRSR" id="PIRSR601461-1"/>
    </source>
</evidence>
<organism evidence="10 11">
    <name type="scientific">Passalora fulva</name>
    <name type="common">Tomato leaf mold</name>
    <name type="synonym">Cladosporium fulvum</name>
    <dbReference type="NCBI Taxonomy" id="5499"/>
    <lineage>
        <taxon>Eukaryota</taxon>
        <taxon>Fungi</taxon>
        <taxon>Dikarya</taxon>
        <taxon>Ascomycota</taxon>
        <taxon>Pezizomycotina</taxon>
        <taxon>Dothideomycetes</taxon>
        <taxon>Dothideomycetidae</taxon>
        <taxon>Mycosphaerellales</taxon>
        <taxon>Mycosphaerellaceae</taxon>
        <taxon>Fulvia</taxon>
    </lineage>
</organism>
<evidence type="ECO:0000313" key="11">
    <source>
        <dbReference type="Proteomes" id="UP000756132"/>
    </source>
</evidence>
<dbReference type="PANTHER" id="PTHR47966:SF1">
    <property type="entry name" value="ASPARTYL PROTEINASE"/>
    <property type="match status" value="1"/>
</dbReference>
<feature type="domain" description="Peptidase A1" evidence="9">
    <location>
        <begin position="168"/>
        <end position="474"/>
    </location>
</feature>
<dbReference type="InterPro" id="IPR001461">
    <property type="entry name" value="Aspartic_peptidase_A1"/>
</dbReference>
<dbReference type="InterPro" id="IPR001969">
    <property type="entry name" value="Aspartic_peptidase_AS"/>
</dbReference>
<gene>
    <name evidence="10" type="ORF">CLAFUR5_10979</name>
</gene>
<evidence type="ECO:0000256" key="2">
    <source>
        <dbReference type="ARBA" id="ARBA00022670"/>
    </source>
</evidence>
<dbReference type="SUPFAM" id="SSF50630">
    <property type="entry name" value="Acid proteases"/>
    <property type="match status" value="1"/>
</dbReference>
<sequence length="477" mass="51063">MVLIKQLVATAAMAALALAVPAPKNALAKRSFTAKSHGRGHVGGFDEIARTHRKFGWQILEFNAQPAARFSGTIEPPAPYSTSSSSSSVALPAYAPPVSAGTASSSAVYTTFTISLPTTASDGTGAPTPTPYGTPIYTNTTTVSQSATRTGSEDGEVTTVPEANEAEYLTEVTIGGQKLQMNFDTGSADLWVFSDKLTKEQIGQHAIFVADKSPTFEEIEGATWNISYGDGSSAGGTVGYDTVDVGGVTVEKQAVEIATRMSDMFLRDPNMDGLLGLSFGVLSTVRPKPQHTFWENVLPDLSHPVFTADLEETDGTGTYEFGNIDPDKYSGEIHYVPVNASAGYWQFLMPSYKIGDKVHECSDCSPIIADTGTTLIYLDGPLVEAYYKQVKTVQYDQLHNAWLYDCSETLPDLGIDIGGYMATVKGADMKYAEEVGQCMAGVQQGPGKIQIMGDIVLKQFFAVFDGGEERFGIALKD</sequence>
<feature type="compositionally biased region" description="Low complexity" evidence="7">
    <location>
        <begin position="131"/>
        <end position="142"/>
    </location>
</feature>
<dbReference type="PROSITE" id="PS00141">
    <property type="entry name" value="ASP_PROTEASE"/>
    <property type="match status" value="1"/>
</dbReference>
<evidence type="ECO:0000256" key="7">
    <source>
        <dbReference type="SAM" id="MobiDB-lite"/>
    </source>
</evidence>
<dbReference type="RefSeq" id="XP_047765142.1">
    <property type="nucleotide sequence ID" value="XM_047910127.1"/>
</dbReference>
<proteinExistence type="inferred from homology"/>
<protein>
    <submittedName>
        <fullName evidence="10">Aspergillopepsin-1</fullName>
    </submittedName>
</protein>
<keyword evidence="2 6" id="KW-0645">Protease</keyword>
<keyword evidence="4 6" id="KW-0378">Hydrolase</keyword>
<feature type="active site" evidence="5">
    <location>
        <position position="184"/>
    </location>
</feature>
<feature type="chain" id="PRO_5040354214" evidence="8">
    <location>
        <begin position="20"/>
        <end position="477"/>
    </location>
</feature>
<evidence type="ECO:0000256" key="1">
    <source>
        <dbReference type="ARBA" id="ARBA00007447"/>
    </source>
</evidence>
<dbReference type="Proteomes" id="UP000756132">
    <property type="component" value="Chromosome 8"/>
</dbReference>
<dbReference type="CDD" id="cd06097">
    <property type="entry name" value="Aspergillopepsin_like"/>
    <property type="match status" value="1"/>
</dbReference>
<dbReference type="InterPro" id="IPR033121">
    <property type="entry name" value="PEPTIDASE_A1"/>
</dbReference>
<evidence type="ECO:0000256" key="8">
    <source>
        <dbReference type="SAM" id="SignalP"/>
    </source>
</evidence>
<dbReference type="OrthoDB" id="2747330at2759"/>
<reference evidence="10" key="1">
    <citation type="submission" date="2021-12" db="EMBL/GenBank/DDBJ databases">
        <authorList>
            <person name="Zaccaron A."/>
            <person name="Stergiopoulos I."/>
        </authorList>
    </citation>
    <scope>NUCLEOTIDE SEQUENCE</scope>
    <source>
        <strain evidence="10">Race5_Kim</strain>
    </source>
</reference>
<evidence type="ECO:0000256" key="3">
    <source>
        <dbReference type="ARBA" id="ARBA00022750"/>
    </source>
</evidence>
<dbReference type="PROSITE" id="PS51767">
    <property type="entry name" value="PEPTIDASE_A1"/>
    <property type="match status" value="1"/>
</dbReference>